<proteinExistence type="predicted"/>
<sequence length="80" mass="9964">MDALRRADARVNMATHPRRTLRWRLNRYNPKYRFNVKKHKVMHPVDHQKWKVKRKINYMNPFFYLGRIKRNLFGGGHHRH</sequence>
<reference evidence="1" key="1">
    <citation type="submission" date="2020-06" db="EMBL/GenBank/DDBJ databases">
        <title>WGS assembly of Ceratodon purpureus strain R40.</title>
        <authorList>
            <person name="Carey S.B."/>
            <person name="Jenkins J."/>
            <person name="Shu S."/>
            <person name="Lovell J.T."/>
            <person name="Sreedasyam A."/>
            <person name="Maumus F."/>
            <person name="Tiley G.P."/>
            <person name="Fernandez-Pozo N."/>
            <person name="Barry K."/>
            <person name="Chen C."/>
            <person name="Wang M."/>
            <person name="Lipzen A."/>
            <person name="Daum C."/>
            <person name="Saski C.A."/>
            <person name="Payton A.C."/>
            <person name="Mcbreen J.C."/>
            <person name="Conrad R.E."/>
            <person name="Kollar L.M."/>
            <person name="Olsson S."/>
            <person name="Huttunen S."/>
            <person name="Landis J.B."/>
            <person name="Wickett N.J."/>
            <person name="Johnson M.G."/>
            <person name="Rensing S.A."/>
            <person name="Grimwood J."/>
            <person name="Schmutz J."/>
            <person name="Mcdaniel S.F."/>
        </authorList>
    </citation>
    <scope>NUCLEOTIDE SEQUENCE</scope>
    <source>
        <strain evidence="1">R40</strain>
    </source>
</reference>
<dbReference type="OrthoDB" id="1913837at2759"/>
<accession>A0A8T0G5G0</accession>
<name>A0A8T0G5G0_CERPU</name>
<keyword evidence="2" id="KW-1185">Reference proteome</keyword>
<evidence type="ECO:0000313" key="1">
    <source>
        <dbReference type="EMBL" id="KAG0554141.1"/>
    </source>
</evidence>
<comment type="caution">
    <text evidence="1">The sequence shown here is derived from an EMBL/GenBank/DDBJ whole genome shotgun (WGS) entry which is preliminary data.</text>
</comment>
<evidence type="ECO:0000313" key="2">
    <source>
        <dbReference type="Proteomes" id="UP000822688"/>
    </source>
</evidence>
<protein>
    <submittedName>
        <fullName evidence="1">Uncharacterized protein</fullName>
    </submittedName>
</protein>
<dbReference type="AlphaFoldDB" id="A0A8T0G5G0"/>
<organism evidence="1 2">
    <name type="scientific">Ceratodon purpureus</name>
    <name type="common">Fire moss</name>
    <name type="synonym">Dicranum purpureum</name>
    <dbReference type="NCBI Taxonomy" id="3225"/>
    <lineage>
        <taxon>Eukaryota</taxon>
        <taxon>Viridiplantae</taxon>
        <taxon>Streptophyta</taxon>
        <taxon>Embryophyta</taxon>
        <taxon>Bryophyta</taxon>
        <taxon>Bryophytina</taxon>
        <taxon>Bryopsida</taxon>
        <taxon>Dicranidae</taxon>
        <taxon>Pseudoditrichales</taxon>
        <taxon>Ditrichaceae</taxon>
        <taxon>Ceratodon</taxon>
    </lineage>
</organism>
<dbReference type="Proteomes" id="UP000822688">
    <property type="component" value="Chromosome 12"/>
</dbReference>
<dbReference type="EMBL" id="CM026433">
    <property type="protein sequence ID" value="KAG0554141.1"/>
    <property type="molecule type" value="Genomic_DNA"/>
</dbReference>
<gene>
    <name evidence="1" type="ORF">KC19_12G066200</name>
</gene>